<organism evidence="2 3">
    <name type="scientific">Litoreibacter ponti</name>
    <dbReference type="NCBI Taxonomy" id="1510457"/>
    <lineage>
        <taxon>Bacteria</taxon>
        <taxon>Pseudomonadati</taxon>
        <taxon>Pseudomonadota</taxon>
        <taxon>Alphaproteobacteria</taxon>
        <taxon>Rhodobacterales</taxon>
        <taxon>Roseobacteraceae</taxon>
        <taxon>Litoreibacter</taxon>
    </lineage>
</organism>
<keyword evidence="1" id="KW-0472">Membrane</keyword>
<gene>
    <name evidence="2" type="ORF">C8N43_1368</name>
</gene>
<evidence type="ECO:0000313" key="3">
    <source>
        <dbReference type="Proteomes" id="UP000243978"/>
    </source>
</evidence>
<feature type="transmembrane region" description="Helical" evidence="1">
    <location>
        <begin position="20"/>
        <end position="38"/>
    </location>
</feature>
<comment type="caution">
    <text evidence="2">The sequence shown here is derived from an EMBL/GenBank/DDBJ whole genome shotgun (WGS) entry which is preliminary data.</text>
</comment>
<name>A0A2T6BKX3_9RHOB</name>
<keyword evidence="3" id="KW-1185">Reference proteome</keyword>
<reference evidence="2 3" key="1">
    <citation type="submission" date="2018-04" db="EMBL/GenBank/DDBJ databases">
        <title>Genomic Encyclopedia of Archaeal and Bacterial Type Strains, Phase II (KMG-II): from individual species to whole genera.</title>
        <authorList>
            <person name="Goeker M."/>
        </authorList>
    </citation>
    <scope>NUCLEOTIDE SEQUENCE [LARGE SCALE GENOMIC DNA]</scope>
    <source>
        <strain evidence="2 3">DSM 100977</strain>
    </source>
</reference>
<keyword evidence="1" id="KW-1133">Transmembrane helix</keyword>
<evidence type="ECO:0000313" key="2">
    <source>
        <dbReference type="EMBL" id="PTX56706.1"/>
    </source>
</evidence>
<evidence type="ECO:0008006" key="4">
    <source>
        <dbReference type="Google" id="ProtNLM"/>
    </source>
</evidence>
<dbReference type="EMBL" id="QBKS01000001">
    <property type="protein sequence ID" value="PTX56706.1"/>
    <property type="molecule type" value="Genomic_DNA"/>
</dbReference>
<proteinExistence type="predicted"/>
<dbReference type="AlphaFoldDB" id="A0A2T6BKX3"/>
<sequence length="166" mass="18064">MSETQSEVITGLIPSAPRRMFGTGVLCALGWLLIYLALVEPPQGLHLVFLLLVMGALSIYGGYKMWQVTGRMIELTEEELRLSDGTLIFRIEDVAKVDRSFFAFKPSNGFLVTLNSSYPAAWAPGLWWRVGKRVGVGGLTQGAASKVMADTLAAMIAARDGLIDLD</sequence>
<accession>A0A2T6BKX3</accession>
<protein>
    <recommendedName>
        <fullName evidence="4">PH (Pleckstrin Homology) domain-containing protein</fullName>
    </recommendedName>
</protein>
<dbReference type="RefSeq" id="WP_107844879.1">
    <property type="nucleotide sequence ID" value="NZ_QBKS01000001.1"/>
</dbReference>
<feature type="transmembrane region" description="Helical" evidence="1">
    <location>
        <begin position="44"/>
        <end position="63"/>
    </location>
</feature>
<evidence type="ECO:0000256" key="1">
    <source>
        <dbReference type="SAM" id="Phobius"/>
    </source>
</evidence>
<dbReference type="Proteomes" id="UP000243978">
    <property type="component" value="Unassembled WGS sequence"/>
</dbReference>
<dbReference type="OrthoDB" id="7862519at2"/>
<keyword evidence="1" id="KW-0812">Transmembrane</keyword>